<sequence>MSVTTTANPITSTSMSVLADYEIHQSGRPYPASPSWHPAPESASQPNNWPVDHQRVPAYLPVNRNLDRSERPAGSNRFKGMFITVMLHGVWLNSVVSRVWRNTGGLLSDRAFRYDVGGEW</sequence>
<dbReference type="OrthoDB" id="5201563at2759"/>
<dbReference type="GeneID" id="34456732"/>
<dbReference type="VEuPathDB" id="FungiDB:ASPGLDRAFT_124290"/>
<name>A0A1L9VM63_ASPGL</name>
<dbReference type="AlphaFoldDB" id="A0A1L9VM63"/>
<proteinExistence type="predicted"/>
<keyword evidence="3" id="KW-1185">Reference proteome</keyword>
<evidence type="ECO:0000313" key="2">
    <source>
        <dbReference type="EMBL" id="OJJ85013.1"/>
    </source>
</evidence>
<feature type="region of interest" description="Disordered" evidence="1">
    <location>
        <begin position="26"/>
        <end position="53"/>
    </location>
</feature>
<dbReference type="EMBL" id="KV878895">
    <property type="protein sequence ID" value="OJJ85013.1"/>
    <property type="molecule type" value="Genomic_DNA"/>
</dbReference>
<accession>A0A1L9VM63</accession>
<reference evidence="3" key="1">
    <citation type="journal article" date="2017" name="Genome Biol.">
        <title>Comparative genomics reveals high biological diversity and specific adaptations in the industrially and medically important fungal genus Aspergillus.</title>
        <authorList>
            <person name="de Vries R.P."/>
            <person name="Riley R."/>
            <person name="Wiebenga A."/>
            <person name="Aguilar-Osorio G."/>
            <person name="Amillis S."/>
            <person name="Uchima C.A."/>
            <person name="Anderluh G."/>
            <person name="Asadollahi M."/>
            <person name="Askin M."/>
            <person name="Barry K."/>
            <person name="Battaglia E."/>
            <person name="Bayram O."/>
            <person name="Benocci T."/>
            <person name="Braus-Stromeyer S.A."/>
            <person name="Caldana C."/>
            <person name="Canovas D."/>
            <person name="Cerqueira G.C."/>
            <person name="Chen F."/>
            <person name="Chen W."/>
            <person name="Choi C."/>
            <person name="Clum A."/>
            <person name="Dos Santos R.A."/>
            <person name="Damasio A.R."/>
            <person name="Diallinas G."/>
            <person name="Emri T."/>
            <person name="Fekete E."/>
            <person name="Flipphi M."/>
            <person name="Freyberg S."/>
            <person name="Gallo A."/>
            <person name="Gournas C."/>
            <person name="Habgood R."/>
            <person name="Hainaut M."/>
            <person name="Harispe M.L."/>
            <person name="Henrissat B."/>
            <person name="Hilden K.S."/>
            <person name="Hope R."/>
            <person name="Hossain A."/>
            <person name="Karabika E."/>
            <person name="Karaffa L."/>
            <person name="Karanyi Z."/>
            <person name="Krasevec N."/>
            <person name="Kuo A."/>
            <person name="Kusch H."/>
            <person name="LaButti K."/>
            <person name="Lagendijk E.L."/>
            <person name="Lapidus A."/>
            <person name="Levasseur A."/>
            <person name="Lindquist E."/>
            <person name="Lipzen A."/>
            <person name="Logrieco A.F."/>
            <person name="MacCabe A."/>
            <person name="Maekelae M.R."/>
            <person name="Malavazi I."/>
            <person name="Melin P."/>
            <person name="Meyer V."/>
            <person name="Mielnichuk N."/>
            <person name="Miskei M."/>
            <person name="Molnar A.P."/>
            <person name="Mule G."/>
            <person name="Ngan C.Y."/>
            <person name="Orejas M."/>
            <person name="Orosz E."/>
            <person name="Ouedraogo J.P."/>
            <person name="Overkamp K.M."/>
            <person name="Park H.-S."/>
            <person name="Perrone G."/>
            <person name="Piumi F."/>
            <person name="Punt P.J."/>
            <person name="Ram A.F."/>
            <person name="Ramon A."/>
            <person name="Rauscher S."/>
            <person name="Record E."/>
            <person name="Riano-Pachon D.M."/>
            <person name="Robert V."/>
            <person name="Roehrig J."/>
            <person name="Ruller R."/>
            <person name="Salamov A."/>
            <person name="Salih N.S."/>
            <person name="Samson R.A."/>
            <person name="Sandor E."/>
            <person name="Sanguinetti M."/>
            <person name="Schuetze T."/>
            <person name="Sepcic K."/>
            <person name="Shelest E."/>
            <person name="Sherlock G."/>
            <person name="Sophianopoulou V."/>
            <person name="Squina F.M."/>
            <person name="Sun H."/>
            <person name="Susca A."/>
            <person name="Todd R.B."/>
            <person name="Tsang A."/>
            <person name="Unkles S.E."/>
            <person name="van de Wiele N."/>
            <person name="van Rossen-Uffink D."/>
            <person name="Oliveira J.V."/>
            <person name="Vesth T.C."/>
            <person name="Visser J."/>
            <person name="Yu J.-H."/>
            <person name="Zhou M."/>
            <person name="Andersen M.R."/>
            <person name="Archer D.B."/>
            <person name="Baker S.E."/>
            <person name="Benoit I."/>
            <person name="Brakhage A.A."/>
            <person name="Braus G.H."/>
            <person name="Fischer R."/>
            <person name="Frisvad J.C."/>
            <person name="Goldman G.H."/>
            <person name="Houbraken J."/>
            <person name="Oakley B."/>
            <person name="Pocsi I."/>
            <person name="Scazzocchio C."/>
            <person name="Seiboth B."/>
            <person name="vanKuyk P.A."/>
            <person name="Wortman J."/>
            <person name="Dyer P.S."/>
            <person name="Grigoriev I.V."/>
        </authorList>
    </citation>
    <scope>NUCLEOTIDE SEQUENCE [LARGE SCALE GENOMIC DNA]</scope>
    <source>
        <strain evidence="3">CBS 516.65</strain>
    </source>
</reference>
<gene>
    <name evidence="2" type="ORF">ASPGLDRAFT_124290</name>
</gene>
<dbReference type="Proteomes" id="UP000184300">
    <property type="component" value="Unassembled WGS sequence"/>
</dbReference>
<organism evidence="2 3">
    <name type="scientific">Aspergillus glaucus CBS 516.65</name>
    <dbReference type="NCBI Taxonomy" id="1160497"/>
    <lineage>
        <taxon>Eukaryota</taxon>
        <taxon>Fungi</taxon>
        <taxon>Dikarya</taxon>
        <taxon>Ascomycota</taxon>
        <taxon>Pezizomycotina</taxon>
        <taxon>Eurotiomycetes</taxon>
        <taxon>Eurotiomycetidae</taxon>
        <taxon>Eurotiales</taxon>
        <taxon>Aspergillaceae</taxon>
        <taxon>Aspergillus</taxon>
        <taxon>Aspergillus subgen. Aspergillus</taxon>
    </lineage>
</organism>
<evidence type="ECO:0000256" key="1">
    <source>
        <dbReference type="SAM" id="MobiDB-lite"/>
    </source>
</evidence>
<dbReference type="RefSeq" id="XP_022401711.1">
    <property type="nucleotide sequence ID" value="XM_022540471.1"/>
</dbReference>
<protein>
    <submittedName>
        <fullName evidence="2">Uncharacterized protein</fullName>
    </submittedName>
</protein>
<evidence type="ECO:0000313" key="3">
    <source>
        <dbReference type="Proteomes" id="UP000184300"/>
    </source>
</evidence>